<dbReference type="GO" id="GO:0006298">
    <property type="term" value="P:mismatch repair"/>
    <property type="evidence" value="ECO:0007669"/>
    <property type="project" value="InterPro"/>
</dbReference>
<reference evidence="2 3" key="1">
    <citation type="submission" date="2016-03" db="EMBL/GenBank/DDBJ databases">
        <title>Comparative genomics of the ectomycorrhizal sister species Rhizopogon vinicolor and Rhizopogon vesiculosus (Basidiomycota: Boletales) reveals a divergence of the mating type B locus.</title>
        <authorList>
            <person name="Mujic A.B."/>
            <person name="Kuo A."/>
            <person name="Tritt A."/>
            <person name="Lipzen A."/>
            <person name="Chen C."/>
            <person name="Johnson J."/>
            <person name="Sharma A."/>
            <person name="Barry K."/>
            <person name="Grigoriev I.V."/>
            <person name="Spatafora J.W."/>
        </authorList>
    </citation>
    <scope>NUCLEOTIDE SEQUENCE [LARGE SCALE GENOMIC DNA]</scope>
    <source>
        <strain evidence="2 3">AM-OR11-056</strain>
    </source>
</reference>
<evidence type="ECO:0000259" key="1">
    <source>
        <dbReference type="Pfam" id="PF08676"/>
    </source>
</evidence>
<organism evidence="2 3">
    <name type="scientific">Rhizopogon vesiculosus</name>
    <dbReference type="NCBI Taxonomy" id="180088"/>
    <lineage>
        <taxon>Eukaryota</taxon>
        <taxon>Fungi</taxon>
        <taxon>Dikarya</taxon>
        <taxon>Basidiomycota</taxon>
        <taxon>Agaricomycotina</taxon>
        <taxon>Agaricomycetes</taxon>
        <taxon>Agaricomycetidae</taxon>
        <taxon>Boletales</taxon>
        <taxon>Suillineae</taxon>
        <taxon>Rhizopogonaceae</taxon>
        <taxon>Rhizopogon</taxon>
    </lineage>
</organism>
<dbReference type="InterPro" id="IPR014790">
    <property type="entry name" value="MutL_C"/>
</dbReference>
<dbReference type="Gene3D" id="3.30.1540.20">
    <property type="entry name" value="MutL, C-terminal domain, dimerisation subdomain"/>
    <property type="match status" value="1"/>
</dbReference>
<dbReference type="GO" id="GO:0005524">
    <property type="term" value="F:ATP binding"/>
    <property type="evidence" value="ECO:0007669"/>
    <property type="project" value="InterPro"/>
</dbReference>
<protein>
    <recommendedName>
        <fullName evidence="1">MutL C-terminal dimerisation domain-containing protein</fullName>
    </recommendedName>
</protein>
<dbReference type="InterPro" id="IPR038973">
    <property type="entry name" value="MutL/Mlh/Pms-like"/>
</dbReference>
<dbReference type="PANTHER" id="PTHR10073">
    <property type="entry name" value="DNA MISMATCH REPAIR PROTEIN MLH, PMS, MUTL"/>
    <property type="match status" value="1"/>
</dbReference>
<accession>A0A1J8Q7Q6</accession>
<dbReference type="PANTHER" id="PTHR10073:SF52">
    <property type="entry name" value="MISMATCH REPAIR ENDONUCLEASE PMS2"/>
    <property type="match status" value="1"/>
</dbReference>
<gene>
    <name evidence="2" type="ORF">AZE42_12690</name>
</gene>
<dbReference type="STRING" id="180088.A0A1J8Q7Q6"/>
<dbReference type="SUPFAM" id="SSF118116">
    <property type="entry name" value="DNA mismatch repair protein MutL"/>
    <property type="match status" value="1"/>
</dbReference>
<feature type="domain" description="MutL C-terminal dimerisation" evidence="1">
    <location>
        <begin position="164"/>
        <end position="224"/>
    </location>
</feature>
<dbReference type="InterPro" id="IPR042120">
    <property type="entry name" value="MutL_C_dimsub"/>
</dbReference>
<proteinExistence type="predicted"/>
<dbReference type="Proteomes" id="UP000183567">
    <property type="component" value="Unassembled WGS sequence"/>
</dbReference>
<dbReference type="AlphaFoldDB" id="A0A1J8Q7Q6"/>
<dbReference type="EMBL" id="LVVM01002442">
    <property type="protein sequence ID" value="OJA16679.1"/>
    <property type="molecule type" value="Genomic_DNA"/>
</dbReference>
<dbReference type="InterPro" id="IPR037198">
    <property type="entry name" value="MutL_C_sf"/>
</dbReference>
<dbReference type="GO" id="GO:0016887">
    <property type="term" value="F:ATP hydrolysis activity"/>
    <property type="evidence" value="ECO:0007669"/>
    <property type="project" value="InterPro"/>
</dbReference>
<dbReference type="GO" id="GO:0032389">
    <property type="term" value="C:MutLalpha complex"/>
    <property type="evidence" value="ECO:0007669"/>
    <property type="project" value="TreeGrafter"/>
</dbReference>
<comment type="caution">
    <text evidence="2">The sequence shown here is derived from an EMBL/GenBank/DDBJ whole genome shotgun (WGS) entry which is preliminary data.</text>
</comment>
<dbReference type="Pfam" id="PF08676">
    <property type="entry name" value="MutL_C"/>
    <property type="match status" value="1"/>
</dbReference>
<dbReference type="GO" id="GO:0140664">
    <property type="term" value="F:ATP-dependent DNA damage sensor activity"/>
    <property type="evidence" value="ECO:0007669"/>
    <property type="project" value="InterPro"/>
</dbReference>
<name>A0A1J8Q7Q6_9AGAM</name>
<dbReference type="OrthoDB" id="10263226at2759"/>
<evidence type="ECO:0000313" key="3">
    <source>
        <dbReference type="Proteomes" id="UP000183567"/>
    </source>
</evidence>
<evidence type="ECO:0000313" key="2">
    <source>
        <dbReference type="EMBL" id="OJA16679.1"/>
    </source>
</evidence>
<sequence>MDIEVSESIHPPPHPPELAPQAAVIDNDVPGIIDLTDDDLSMTLVDANTNSSTAHSPKDHLQTITLCCDLDKICHAWVHLEQAKVKPTTPGLSSTTSATQIRDHDALDAANIENTEDNAKASAALSCLISKTDFNKMQVVRQFNLGFIVTRWRKCKEGEETGLDDLFIIDQHVADEMLQQTTVIELQRLFRPELLELTAADKILAVENMDVLKRNGFGVVRQGDEGKEEGSLHLVVQPMSKDTVFNMKGEAERTAFP</sequence>
<keyword evidence="3" id="KW-1185">Reference proteome</keyword>